<feature type="domain" description="Jacalin-type lectin" evidence="1">
    <location>
        <begin position="299"/>
        <end position="429"/>
    </location>
</feature>
<reference evidence="2 3" key="1">
    <citation type="submission" date="2015-04" db="EMBL/GenBank/DDBJ databases">
        <title>Genome sequence of Ceratocystis platani, a major pathogen of plane trees.</title>
        <authorList>
            <person name="Belbahri L."/>
        </authorList>
    </citation>
    <scope>NUCLEOTIDE SEQUENCE [LARGE SCALE GENOMIC DNA]</scope>
    <source>
        <strain evidence="2 3">CFO</strain>
    </source>
</reference>
<dbReference type="SUPFAM" id="SSF56219">
    <property type="entry name" value="DNase I-like"/>
    <property type="match status" value="1"/>
</dbReference>
<dbReference type="InterPro" id="IPR000300">
    <property type="entry name" value="IPPc"/>
</dbReference>
<dbReference type="OrthoDB" id="40902at2759"/>
<dbReference type="GO" id="GO:0046856">
    <property type="term" value="P:phosphatidylinositol dephosphorylation"/>
    <property type="evidence" value="ECO:0007669"/>
    <property type="project" value="InterPro"/>
</dbReference>
<dbReference type="Gene3D" id="3.60.10.10">
    <property type="entry name" value="Endonuclease/exonuclease/phosphatase"/>
    <property type="match status" value="1"/>
</dbReference>
<proteinExistence type="predicted"/>
<protein>
    <recommendedName>
        <fullName evidence="1">Jacalin-type lectin domain-containing protein</fullName>
    </recommendedName>
</protein>
<dbReference type="Gene3D" id="2.100.10.30">
    <property type="entry name" value="Jacalin-like lectin domain"/>
    <property type="match status" value="1"/>
</dbReference>
<dbReference type="GO" id="GO:0016791">
    <property type="term" value="F:phosphatase activity"/>
    <property type="evidence" value="ECO:0007669"/>
    <property type="project" value="InterPro"/>
</dbReference>
<dbReference type="SUPFAM" id="SSF51101">
    <property type="entry name" value="Mannose-binding lectins"/>
    <property type="match status" value="1"/>
</dbReference>
<dbReference type="InterPro" id="IPR036404">
    <property type="entry name" value="Jacalin-like_lectin_dom_sf"/>
</dbReference>
<dbReference type="Proteomes" id="UP000034841">
    <property type="component" value="Unassembled WGS sequence"/>
</dbReference>
<dbReference type="InterPro" id="IPR036691">
    <property type="entry name" value="Endo/exonu/phosph_ase_sf"/>
</dbReference>
<evidence type="ECO:0000313" key="2">
    <source>
        <dbReference type="EMBL" id="KKF92171.1"/>
    </source>
</evidence>
<dbReference type="EMBL" id="LBBL01000559">
    <property type="protein sequence ID" value="KKF92171.1"/>
    <property type="molecule type" value="Genomic_DNA"/>
</dbReference>
<dbReference type="AlphaFoldDB" id="A0A0F8AWC1"/>
<keyword evidence="3" id="KW-1185">Reference proteome</keyword>
<accession>A0A0F8AWC1</accession>
<gene>
    <name evidence="2" type="ORF">CFO_g5476</name>
</gene>
<dbReference type="Pfam" id="PF01419">
    <property type="entry name" value="Jacalin"/>
    <property type="match status" value="1"/>
</dbReference>
<evidence type="ECO:0000259" key="1">
    <source>
        <dbReference type="SMART" id="SM00915"/>
    </source>
</evidence>
<name>A0A0F8AWC1_CERFI</name>
<dbReference type="InterPro" id="IPR001229">
    <property type="entry name" value="Jacalin-like_lectin_dom"/>
</dbReference>
<evidence type="ECO:0000313" key="3">
    <source>
        <dbReference type="Proteomes" id="UP000034841"/>
    </source>
</evidence>
<comment type="caution">
    <text evidence="2">The sequence shown here is derived from an EMBL/GenBank/DDBJ whole genome shotgun (WGS) entry which is preliminary data.</text>
</comment>
<organism evidence="2 3">
    <name type="scientific">Ceratocystis fimbriata f. sp. platani</name>
    <dbReference type="NCBI Taxonomy" id="88771"/>
    <lineage>
        <taxon>Eukaryota</taxon>
        <taxon>Fungi</taxon>
        <taxon>Dikarya</taxon>
        <taxon>Ascomycota</taxon>
        <taxon>Pezizomycotina</taxon>
        <taxon>Sordariomycetes</taxon>
        <taxon>Hypocreomycetidae</taxon>
        <taxon>Microascales</taxon>
        <taxon>Ceratocystidaceae</taxon>
        <taxon>Ceratocystis</taxon>
    </lineage>
</organism>
<sequence>MKYNTIAAFAAFGASSLVYAASGTINVLTMNVGGQEVPGDKVENAKTIGSHLAQTNYDVVNIQSDFDNHDSIYETDKHSHRTTTLGGPGQGDGLNTLSNLPYTNFRRIKWNKCSNAEGGDCNSPKGFTFMRVRVSEGVYIDMYNLQTDAGMKGDDVSARSSNLGQVSDYIKTWSEGNAVMVFGDTNSIFSRTADNINIFNEQNGMTDAWYTLVRKGDASADITCYNPSDTLMCELGDKVISRGSPLLKLDATAFEYVGDSFLQSDGQVLSNRDPVKVSLTWTQGETLHQSGFVGEADGDAWFNDATALSAKSNRPKTATIAFSGGDVVTQVSLTLNDNTKFEHGVVGSQSKELNLEVDEFWTTVDLCQGTESGSGIVYIKATTTKQGLLEVGKATNNCQTHSAPSGFQIVGFAGQSGSQIEQLSVIYGLR</sequence>
<dbReference type="SMART" id="SM00915">
    <property type="entry name" value="Jacalin"/>
    <property type="match status" value="1"/>
</dbReference>
<dbReference type="Pfam" id="PF22669">
    <property type="entry name" value="Exo_endo_phos2"/>
    <property type="match status" value="1"/>
</dbReference>